<gene>
    <name evidence="13" type="ORF">CHLNCDRAFT_57166</name>
</gene>
<dbReference type="GO" id="GO:0061709">
    <property type="term" value="P:reticulophagy"/>
    <property type="evidence" value="ECO:0007669"/>
    <property type="project" value="TreeGrafter"/>
</dbReference>
<reference evidence="13 14" key="1">
    <citation type="journal article" date="2010" name="Plant Cell">
        <title>The Chlorella variabilis NC64A genome reveals adaptation to photosymbiosis, coevolution with viruses, and cryptic sex.</title>
        <authorList>
            <person name="Blanc G."/>
            <person name="Duncan G."/>
            <person name="Agarkova I."/>
            <person name="Borodovsky M."/>
            <person name="Gurnon J."/>
            <person name="Kuo A."/>
            <person name="Lindquist E."/>
            <person name="Lucas S."/>
            <person name="Pangilinan J."/>
            <person name="Polle J."/>
            <person name="Salamov A."/>
            <person name="Terry A."/>
            <person name="Yamada T."/>
            <person name="Dunigan D.D."/>
            <person name="Grigoriev I.V."/>
            <person name="Claverie J.M."/>
            <person name="Van Etten J.L."/>
        </authorList>
    </citation>
    <scope>NUCLEOTIDE SEQUENCE [LARGE SCALE GENOMIC DNA]</scope>
    <source>
        <strain evidence="13 14">NC64A</strain>
    </source>
</reference>
<feature type="compositionally biased region" description="Low complexity" evidence="12">
    <location>
        <begin position="371"/>
        <end position="385"/>
    </location>
</feature>
<comment type="catalytic activity">
    <reaction evidence="11">
        <text>a 1,2-diacyl-sn-glycero-3-phosphoethanolamine(in) = a 1,2-diacyl-sn-glycero-3-phosphoethanolamine(out)</text>
        <dbReference type="Rhea" id="RHEA:38895"/>
        <dbReference type="ChEBI" id="CHEBI:64612"/>
    </reaction>
</comment>
<dbReference type="AlphaFoldDB" id="E1ZA09"/>
<dbReference type="GeneID" id="17357211"/>
<dbReference type="InParanoid" id="E1ZA09"/>
<evidence type="ECO:0000256" key="2">
    <source>
        <dbReference type="ARBA" id="ARBA00004623"/>
    </source>
</evidence>
<dbReference type="GO" id="GO:0032266">
    <property type="term" value="F:phosphatidylinositol-3-phosphate binding"/>
    <property type="evidence" value="ECO:0007669"/>
    <property type="project" value="TreeGrafter"/>
</dbReference>
<evidence type="ECO:0000256" key="3">
    <source>
        <dbReference type="ARBA" id="ARBA00009714"/>
    </source>
</evidence>
<keyword evidence="9" id="KW-0472">Membrane</keyword>
<evidence type="ECO:0000256" key="1">
    <source>
        <dbReference type="ARBA" id="ARBA00004406"/>
    </source>
</evidence>
<dbReference type="Pfam" id="PF13329">
    <property type="entry name" value="ATG2_CAD"/>
    <property type="match status" value="1"/>
</dbReference>
<protein>
    <recommendedName>
        <fullName evidence="4">Autophagy-related protein 2</fullName>
    </recommendedName>
</protein>
<name>E1ZA09_CHLVA</name>
<dbReference type="InterPro" id="IPR026849">
    <property type="entry name" value="ATG2"/>
</dbReference>
<dbReference type="GO" id="GO:0000045">
    <property type="term" value="P:autophagosome assembly"/>
    <property type="evidence" value="ECO:0007669"/>
    <property type="project" value="TreeGrafter"/>
</dbReference>
<evidence type="ECO:0000313" key="13">
    <source>
        <dbReference type="EMBL" id="EFN57608.1"/>
    </source>
</evidence>
<keyword evidence="14" id="KW-1185">Reference proteome</keyword>
<dbReference type="Proteomes" id="UP000008141">
    <property type="component" value="Unassembled WGS sequence"/>
</dbReference>
<accession>E1ZA09</accession>
<dbReference type="RefSeq" id="XP_005849710.1">
    <property type="nucleotide sequence ID" value="XM_005849648.1"/>
</dbReference>
<comment type="subcellular location">
    <subcellularLocation>
        <location evidence="1">Endoplasmic reticulum membrane</location>
        <topology evidence="1">Peripheral membrane protein</topology>
    </subcellularLocation>
    <subcellularLocation>
        <location evidence="2">Preautophagosomal structure membrane</location>
        <topology evidence="2">Peripheral membrane protein</topology>
    </subcellularLocation>
</comment>
<comment type="similarity">
    <text evidence="3">Belongs to the ATG2 family.</text>
</comment>
<comment type="catalytic activity">
    <reaction evidence="10">
        <text>a 1,2-diacyl-sn-glycero-3-phospho-L-serine(in) = a 1,2-diacyl-sn-glycero-3-phospho-L-serine(out)</text>
        <dbReference type="Rhea" id="RHEA:38663"/>
        <dbReference type="ChEBI" id="CHEBI:57262"/>
    </reaction>
</comment>
<dbReference type="GO" id="GO:0034727">
    <property type="term" value="P:piecemeal microautophagy of the nucleus"/>
    <property type="evidence" value="ECO:0007669"/>
    <property type="project" value="TreeGrafter"/>
</dbReference>
<sequence>MLGYHASVHRVRGGKTCMVQFVVEAIRAEPGAELEYRIQAQLLPLLLHLDQAALAFLQHFFAPTADGFGGESSGTKPGTSDVVPPSSTVGDLFFQRCEVQPFTLTINYRPHRVDLTALSSGQLSEVLNLVPWGGVSLQFRHLRLFGIQGLAGIGTSVASAYVEDIARFQAHRFVGGIAPIKSICRVSSAAAQLLAIPKQQLYARSSHGGGGGTLSLTALVDEDFRRQMQRGLAGFVRAVALEALNLGATMAAGAEVALAGESSASHTAGVKQALRQQLVRAWNCKPAWPSRTGSWPGRFEDNLALMREGTDLAAGSPCWCRRWQQFLLSAPTDSGTIVWLTELDEKTVVERAAAAYLRQSLEPALTKPEPESSSQQPAAASSSQQHLPIAAAPSMHWGAEEQGRRTGTPREQCVCPALDGPGGIEDTRHILFVCPVYAAERERWPELFHEFLGLPPASVPVAGLASAIPLIALSDYGSLC</sequence>
<dbReference type="PANTHER" id="PTHR13190">
    <property type="entry name" value="AUTOPHAGY-RELATED 2, ISOFORM A"/>
    <property type="match status" value="1"/>
</dbReference>
<dbReference type="eggNOG" id="KOG2993">
    <property type="taxonomic scope" value="Eukaryota"/>
</dbReference>
<dbReference type="GO" id="GO:0006869">
    <property type="term" value="P:lipid transport"/>
    <property type="evidence" value="ECO:0007669"/>
    <property type="project" value="UniProtKB-KW"/>
</dbReference>
<dbReference type="EMBL" id="GL433839">
    <property type="protein sequence ID" value="EFN57608.1"/>
    <property type="molecule type" value="Genomic_DNA"/>
</dbReference>
<keyword evidence="7" id="KW-0072">Autophagy</keyword>
<dbReference type="STRING" id="554065.E1ZA09"/>
<organism evidence="14">
    <name type="scientific">Chlorella variabilis</name>
    <name type="common">Green alga</name>
    <dbReference type="NCBI Taxonomy" id="554065"/>
    <lineage>
        <taxon>Eukaryota</taxon>
        <taxon>Viridiplantae</taxon>
        <taxon>Chlorophyta</taxon>
        <taxon>core chlorophytes</taxon>
        <taxon>Trebouxiophyceae</taxon>
        <taxon>Chlorellales</taxon>
        <taxon>Chlorellaceae</taxon>
        <taxon>Chlorella clade</taxon>
        <taxon>Chlorella</taxon>
    </lineage>
</organism>
<dbReference type="GO" id="GO:0005789">
    <property type="term" value="C:endoplasmic reticulum membrane"/>
    <property type="evidence" value="ECO:0007669"/>
    <property type="project" value="UniProtKB-SubCell"/>
</dbReference>
<dbReference type="PANTHER" id="PTHR13190:SF1">
    <property type="entry name" value="AUTOPHAGY-RELATED 2, ISOFORM A"/>
    <property type="match status" value="1"/>
</dbReference>
<evidence type="ECO:0000256" key="7">
    <source>
        <dbReference type="ARBA" id="ARBA00023006"/>
    </source>
</evidence>
<keyword evidence="5" id="KW-0813">Transport</keyword>
<keyword evidence="6" id="KW-0256">Endoplasmic reticulum</keyword>
<dbReference type="KEGG" id="cvr:CHLNCDRAFT_57166"/>
<dbReference type="GO" id="GO:0061723">
    <property type="term" value="P:glycophagy"/>
    <property type="evidence" value="ECO:0007669"/>
    <property type="project" value="TreeGrafter"/>
</dbReference>
<evidence type="ECO:0000256" key="6">
    <source>
        <dbReference type="ARBA" id="ARBA00022824"/>
    </source>
</evidence>
<feature type="region of interest" description="Disordered" evidence="12">
    <location>
        <begin position="362"/>
        <end position="385"/>
    </location>
</feature>
<dbReference type="GO" id="GO:0043495">
    <property type="term" value="F:protein-membrane adaptor activity"/>
    <property type="evidence" value="ECO:0007669"/>
    <property type="project" value="TreeGrafter"/>
</dbReference>
<proteinExistence type="inferred from homology"/>
<evidence type="ECO:0000256" key="5">
    <source>
        <dbReference type="ARBA" id="ARBA00022448"/>
    </source>
</evidence>
<evidence type="ECO:0000256" key="4">
    <source>
        <dbReference type="ARBA" id="ARBA00018070"/>
    </source>
</evidence>
<evidence type="ECO:0000256" key="8">
    <source>
        <dbReference type="ARBA" id="ARBA00023055"/>
    </source>
</evidence>
<evidence type="ECO:0000313" key="14">
    <source>
        <dbReference type="Proteomes" id="UP000008141"/>
    </source>
</evidence>
<dbReference type="OrthoDB" id="514013at2759"/>
<evidence type="ECO:0000256" key="9">
    <source>
        <dbReference type="ARBA" id="ARBA00023136"/>
    </source>
</evidence>
<evidence type="ECO:0000256" key="12">
    <source>
        <dbReference type="SAM" id="MobiDB-lite"/>
    </source>
</evidence>
<dbReference type="GO" id="GO:0061908">
    <property type="term" value="C:phagophore"/>
    <property type="evidence" value="ECO:0007669"/>
    <property type="project" value="TreeGrafter"/>
</dbReference>
<keyword evidence="8" id="KW-0445">Lipid transport</keyword>
<evidence type="ECO:0000256" key="11">
    <source>
        <dbReference type="ARBA" id="ARBA00024615"/>
    </source>
</evidence>
<dbReference type="GO" id="GO:0000422">
    <property type="term" value="P:autophagy of mitochondrion"/>
    <property type="evidence" value="ECO:0007669"/>
    <property type="project" value="TreeGrafter"/>
</dbReference>
<dbReference type="GO" id="GO:0034045">
    <property type="term" value="C:phagophore assembly site membrane"/>
    <property type="evidence" value="ECO:0007669"/>
    <property type="project" value="UniProtKB-SubCell"/>
</dbReference>
<evidence type="ECO:0000256" key="10">
    <source>
        <dbReference type="ARBA" id="ARBA00024479"/>
    </source>
</evidence>